<proteinExistence type="predicted"/>
<gene>
    <name evidence="2" type="ORF">CHIRRI_LOCUS12396</name>
</gene>
<evidence type="ECO:0000313" key="3">
    <source>
        <dbReference type="Proteomes" id="UP001153620"/>
    </source>
</evidence>
<name>A0A9N9S5A5_9DIPT</name>
<protein>
    <recommendedName>
        <fullName evidence="4">Ribosomal protein L7Ae/L30e/S12e/Gadd45 domain-containing protein</fullName>
    </recommendedName>
</protein>
<accession>A0A9N9S5A5</accession>
<evidence type="ECO:0008006" key="4">
    <source>
        <dbReference type="Google" id="ProtNLM"/>
    </source>
</evidence>
<organism evidence="2 3">
    <name type="scientific">Chironomus riparius</name>
    <dbReference type="NCBI Taxonomy" id="315576"/>
    <lineage>
        <taxon>Eukaryota</taxon>
        <taxon>Metazoa</taxon>
        <taxon>Ecdysozoa</taxon>
        <taxon>Arthropoda</taxon>
        <taxon>Hexapoda</taxon>
        <taxon>Insecta</taxon>
        <taxon>Pterygota</taxon>
        <taxon>Neoptera</taxon>
        <taxon>Endopterygota</taxon>
        <taxon>Diptera</taxon>
        <taxon>Nematocera</taxon>
        <taxon>Chironomoidea</taxon>
        <taxon>Chironomidae</taxon>
        <taxon>Chironominae</taxon>
        <taxon>Chironomus</taxon>
    </lineage>
</organism>
<dbReference type="Proteomes" id="UP001153620">
    <property type="component" value="Chromosome 3"/>
</dbReference>
<dbReference type="InterPro" id="IPR029064">
    <property type="entry name" value="Ribosomal_eL30-like_sf"/>
</dbReference>
<reference evidence="2" key="1">
    <citation type="submission" date="2022-01" db="EMBL/GenBank/DDBJ databases">
        <authorList>
            <person name="King R."/>
        </authorList>
    </citation>
    <scope>NUCLEOTIDE SEQUENCE</scope>
</reference>
<feature type="region of interest" description="Disordered" evidence="1">
    <location>
        <begin position="1"/>
        <end position="24"/>
    </location>
</feature>
<sequence length="253" mass="29069">MAKKKVKLNENDCKNTLSSQKKPKQPKTVLINNVTDYWPALNEQKVTELHKILESFTSHKSNEKEISIGLESAIRNVKNKTVRVLFIADEISPQWFGKHLIAMSLTIDPETKILIVPKLKEMTKKLLNVPSIIWCIKKEVPSINAFYSSLSIHEELKKHYYTVRPNKDVSITRKKIIKEVKEVPIVYLKKSSDSVPAFRSTADKMEFEDSLDFISLAKYDDPALVNKKSPFPSYRPLKVKKVIGNKDRESKNS</sequence>
<dbReference type="SUPFAM" id="SSF55315">
    <property type="entry name" value="L30e-like"/>
    <property type="match status" value="1"/>
</dbReference>
<dbReference type="AlphaFoldDB" id="A0A9N9S5A5"/>
<evidence type="ECO:0000256" key="1">
    <source>
        <dbReference type="SAM" id="MobiDB-lite"/>
    </source>
</evidence>
<dbReference type="EMBL" id="OU895879">
    <property type="protein sequence ID" value="CAG9809575.1"/>
    <property type="molecule type" value="Genomic_DNA"/>
</dbReference>
<reference evidence="2" key="2">
    <citation type="submission" date="2022-10" db="EMBL/GenBank/DDBJ databases">
        <authorList>
            <consortium name="ENA_rothamsted_submissions"/>
            <consortium name="culmorum"/>
            <person name="King R."/>
        </authorList>
    </citation>
    <scope>NUCLEOTIDE SEQUENCE</scope>
</reference>
<evidence type="ECO:0000313" key="2">
    <source>
        <dbReference type="EMBL" id="CAG9809575.1"/>
    </source>
</evidence>
<dbReference type="OrthoDB" id="10449601at2759"/>
<keyword evidence="3" id="KW-1185">Reference proteome</keyword>